<gene>
    <name evidence="6" type="ORF">C8E03_101785</name>
    <name evidence="7" type="ORF">CG710_010285</name>
</gene>
<dbReference type="Pfam" id="PF03466">
    <property type="entry name" value="LysR_substrate"/>
    <property type="match status" value="1"/>
</dbReference>
<sequence>MSASFDSYKIFYYVAKYQNITAAAKALFLTQPTVSHCIHGLEAELGCILFLRSQKGVTLTPEGLLLYEHVSIACEHIFKAEDLINAMNSLSDGVIHIGASETTLHHYLLPYLKEFRLKHPKIKLQIANNNTPSTIEFLKSGLMDVAILVMATDEKDTELTVHKLASFRYVAIASDAFMELKGRSVSLRELCDYPLICMEAGTFTRKFLDKYFLDYHYELKPDIELATADLITPMVKNDLGVGFAPYEFARKSLLDHTVFELNITEKMPPCEICAITNNGRPLSIASQAFLQMLLKKE</sequence>
<dbReference type="AlphaFoldDB" id="A0A255IAN2"/>
<evidence type="ECO:0000259" key="5">
    <source>
        <dbReference type="PROSITE" id="PS50931"/>
    </source>
</evidence>
<dbReference type="Proteomes" id="UP000247523">
    <property type="component" value="Unassembled WGS sequence"/>
</dbReference>
<dbReference type="InterPro" id="IPR000847">
    <property type="entry name" value="LysR_HTH_N"/>
</dbReference>
<dbReference type="GO" id="GO:0003677">
    <property type="term" value="F:DNA binding"/>
    <property type="evidence" value="ECO:0007669"/>
    <property type="project" value="UniProtKB-KW"/>
</dbReference>
<comment type="similarity">
    <text evidence="1">Belongs to the LysR transcriptional regulatory family.</text>
</comment>
<dbReference type="Pfam" id="PF00126">
    <property type="entry name" value="HTH_1"/>
    <property type="match status" value="1"/>
</dbReference>
<feature type="domain" description="HTH lysR-type" evidence="5">
    <location>
        <begin position="9"/>
        <end position="60"/>
    </location>
</feature>
<dbReference type="EMBL" id="QICS01000001">
    <property type="protein sequence ID" value="PXV96150.1"/>
    <property type="molecule type" value="Genomic_DNA"/>
</dbReference>
<keyword evidence="8" id="KW-1185">Reference proteome</keyword>
<dbReference type="PANTHER" id="PTHR30419">
    <property type="entry name" value="HTH-TYPE TRANSCRIPTIONAL REGULATOR YBHD"/>
    <property type="match status" value="1"/>
</dbReference>
<dbReference type="SUPFAM" id="SSF53850">
    <property type="entry name" value="Periplasmic binding protein-like II"/>
    <property type="match status" value="1"/>
</dbReference>
<keyword evidence="3 6" id="KW-0238">DNA-binding</keyword>
<dbReference type="RefSeq" id="WP_094377910.1">
    <property type="nucleotide sequence ID" value="NZ_NOKA02000018.1"/>
</dbReference>
<dbReference type="Proteomes" id="UP000216411">
    <property type="component" value="Unassembled WGS sequence"/>
</dbReference>
<dbReference type="EMBL" id="NOKA02000018">
    <property type="protein sequence ID" value="RDY31274.1"/>
    <property type="molecule type" value="Genomic_DNA"/>
</dbReference>
<evidence type="ECO:0000256" key="4">
    <source>
        <dbReference type="ARBA" id="ARBA00023163"/>
    </source>
</evidence>
<evidence type="ECO:0000256" key="1">
    <source>
        <dbReference type="ARBA" id="ARBA00009437"/>
    </source>
</evidence>
<dbReference type="InterPro" id="IPR036390">
    <property type="entry name" value="WH_DNA-bd_sf"/>
</dbReference>
<evidence type="ECO:0000256" key="2">
    <source>
        <dbReference type="ARBA" id="ARBA00023015"/>
    </source>
</evidence>
<dbReference type="InterPro" id="IPR036388">
    <property type="entry name" value="WH-like_DNA-bd_sf"/>
</dbReference>
<reference evidence="7 8" key="1">
    <citation type="journal article" date="2017" name="Genome Announc.">
        <title>Draft Genome Sequence of a Sporulating and Motile Strain of Lachnotalea glycerini Isolated from Water in Quebec City, Canada.</title>
        <authorList>
            <person name="Maheux A.F."/>
            <person name="Boudreau D.K."/>
            <person name="Berube E."/>
            <person name="Boissinot M."/>
            <person name="Raymond F."/>
            <person name="Brodeur S."/>
            <person name="Corbeil J."/>
            <person name="Isabel S."/>
            <person name="Omar R.F."/>
            <person name="Bergeron M.G."/>
        </authorList>
    </citation>
    <scope>NUCLEOTIDE SEQUENCE [LARGE SCALE GENOMIC DNA]</scope>
    <source>
        <strain evidence="7 8">CCRI-19302</strain>
    </source>
</reference>
<protein>
    <submittedName>
        <fullName evidence="6">DNA-binding transcriptional LysR family regulator</fullName>
    </submittedName>
    <submittedName>
        <fullName evidence="7">LysR family transcriptional regulator</fullName>
    </submittedName>
</protein>
<dbReference type="OrthoDB" id="9778774at2"/>
<accession>A0A255IAN2</accession>
<evidence type="ECO:0000256" key="3">
    <source>
        <dbReference type="ARBA" id="ARBA00023125"/>
    </source>
</evidence>
<evidence type="ECO:0000313" key="6">
    <source>
        <dbReference type="EMBL" id="PXV96150.1"/>
    </source>
</evidence>
<dbReference type="Gene3D" id="3.40.190.290">
    <property type="match status" value="1"/>
</dbReference>
<reference evidence="7" key="3">
    <citation type="submission" date="2018-07" db="EMBL/GenBank/DDBJ databases">
        <authorList>
            <person name="Quirk P.G."/>
            <person name="Krulwich T.A."/>
        </authorList>
    </citation>
    <scope>NUCLEOTIDE SEQUENCE</scope>
    <source>
        <strain evidence="7">CCRI-19302</strain>
    </source>
</reference>
<name>A0A255IAN2_9FIRM</name>
<evidence type="ECO:0000313" key="7">
    <source>
        <dbReference type="EMBL" id="RDY31274.1"/>
    </source>
</evidence>
<dbReference type="Gene3D" id="1.10.10.10">
    <property type="entry name" value="Winged helix-like DNA-binding domain superfamily/Winged helix DNA-binding domain"/>
    <property type="match status" value="1"/>
</dbReference>
<keyword evidence="2" id="KW-0805">Transcription regulation</keyword>
<dbReference type="InterPro" id="IPR050950">
    <property type="entry name" value="HTH-type_LysR_regulators"/>
</dbReference>
<reference evidence="6 9" key="2">
    <citation type="submission" date="2018-05" db="EMBL/GenBank/DDBJ databases">
        <title>Genomic Encyclopedia of Type Strains, Phase IV (KMG-IV): sequencing the most valuable type-strain genomes for metagenomic binning, comparative biology and taxonomic classification.</title>
        <authorList>
            <person name="Goeker M."/>
        </authorList>
    </citation>
    <scope>NUCLEOTIDE SEQUENCE [LARGE SCALE GENOMIC DNA]</scope>
    <source>
        <strain evidence="6 9">DSM 28816</strain>
    </source>
</reference>
<dbReference type="InterPro" id="IPR005119">
    <property type="entry name" value="LysR_subst-bd"/>
</dbReference>
<comment type="caution">
    <text evidence="7">The sequence shown here is derived from an EMBL/GenBank/DDBJ whole genome shotgun (WGS) entry which is preliminary data.</text>
</comment>
<dbReference type="PRINTS" id="PR00039">
    <property type="entry name" value="HTHLYSR"/>
</dbReference>
<evidence type="ECO:0000313" key="8">
    <source>
        <dbReference type="Proteomes" id="UP000216411"/>
    </source>
</evidence>
<keyword evidence="4" id="KW-0804">Transcription</keyword>
<evidence type="ECO:0000313" key="9">
    <source>
        <dbReference type="Proteomes" id="UP000247523"/>
    </source>
</evidence>
<proteinExistence type="inferred from homology"/>
<dbReference type="GO" id="GO:0003700">
    <property type="term" value="F:DNA-binding transcription factor activity"/>
    <property type="evidence" value="ECO:0007669"/>
    <property type="project" value="InterPro"/>
</dbReference>
<dbReference type="PROSITE" id="PS50931">
    <property type="entry name" value="HTH_LYSR"/>
    <property type="match status" value="1"/>
</dbReference>
<organism evidence="7 8">
    <name type="scientific">Lachnotalea glycerini</name>
    <dbReference type="NCBI Taxonomy" id="1763509"/>
    <lineage>
        <taxon>Bacteria</taxon>
        <taxon>Bacillati</taxon>
        <taxon>Bacillota</taxon>
        <taxon>Clostridia</taxon>
        <taxon>Lachnospirales</taxon>
        <taxon>Lachnospiraceae</taxon>
        <taxon>Lachnotalea</taxon>
    </lineage>
</organism>
<dbReference type="CDD" id="cd05466">
    <property type="entry name" value="PBP2_LTTR_substrate"/>
    <property type="match status" value="1"/>
</dbReference>
<dbReference type="SUPFAM" id="SSF46785">
    <property type="entry name" value="Winged helix' DNA-binding domain"/>
    <property type="match status" value="1"/>
</dbReference>
<dbReference type="PANTHER" id="PTHR30419:SF30">
    <property type="entry name" value="LYSR FAMILY TRANSCRIPTIONAL REGULATOR"/>
    <property type="match status" value="1"/>
</dbReference>
<dbReference type="GO" id="GO:0005829">
    <property type="term" value="C:cytosol"/>
    <property type="evidence" value="ECO:0007669"/>
    <property type="project" value="TreeGrafter"/>
</dbReference>